<protein>
    <submittedName>
        <fullName evidence="1">Uncharacterized protein</fullName>
    </submittedName>
</protein>
<reference evidence="1 2" key="1">
    <citation type="journal article" date="2018" name="Sci. Rep.">
        <title>Genome sequence of the cauliflower mushroom Sparassis crispa (Hanabiratake) and its association with beneficial usage.</title>
        <authorList>
            <person name="Kiyama R."/>
            <person name="Furutani Y."/>
            <person name="Kawaguchi K."/>
            <person name="Nakanishi T."/>
        </authorList>
    </citation>
    <scope>NUCLEOTIDE SEQUENCE [LARGE SCALE GENOMIC DNA]</scope>
</reference>
<accession>A0A401H0A7</accession>
<dbReference type="AlphaFoldDB" id="A0A401H0A7"/>
<dbReference type="InParanoid" id="A0A401H0A7"/>
<dbReference type="RefSeq" id="XP_027618779.1">
    <property type="nucleotide sequence ID" value="XM_027762978.1"/>
</dbReference>
<organism evidence="1 2">
    <name type="scientific">Sparassis crispa</name>
    <dbReference type="NCBI Taxonomy" id="139825"/>
    <lineage>
        <taxon>Eukaryota</taxon>
        <taxon>Fungi</taxon>
        <taxon>Dikarya</taxon>
        <taxon>Basidiomycota</taxon>
        <taxon>Agaricomycotina</taxon>
        <taxon>Agaricomycetes</taxon>
        <taxon>Polyporales</taxon>
        <taxon>Sparassidaceae</taxon>
        <taxon>Sparassis</taxon>
    </lineage>
</organism>
<comment type="caution">
    <text evidence="1">The sequence shown here is derived from an EMBL/GenBank/DDBJ whole genome shotgun (WGS) entry which is preliminary data.</text>
</comment>
<dbReference type="GeneID" id="38784783"/>
<evidence type="ECO:0000313" key="1">
    <source>
        <dbReference type="EMBL" id="GBE87866.1"/>
    </source>
</evidence>
<name>A0A401H0A7_9APHY</name>
<dbReference type="EMBL" id="BFAD01000012">
    <property type="protein sequence ID" value="GBE87866.1"/>
    <property type="molecule type" value="Genomic_DNA"/>
</dbReference>
<evidence type="ECO:0000313" key="2">
    <source>
        <dbReference type="Proteomes" id="UP000287166"/>
    </source>
</evidence>
<dbReference type="Proteomes" id="UP000287166">
    <property type="component" value="Unassembled WGS sequence"/>
</dbReference>
<dbReference type="OrthoDB" id="2845803at2759"/>
<sequence length="162" mass="18112">MLSTIYAWSLDHIKRVFEAKTTLECLRALDETFSQHIEFTMNGMQLPRIGLQRTVLAMVEASGYRLAVDWQNAVEVPKDPSNRNGVLGGYYIIRNVTKHLPGSAAPLLCERHKSINVVIESEHPDANSDSRRIVKLALVATDLPVQTSFLSQRAGTVVEHQT</sequence>
<gene>
    <name evidence="1" type="ORF">SCP_1200910</name>
</gene>
<proteinExistence type="predicted"/>
<keyword evidence="2" id="KW-1185">Reference proteome</keyword>